<keyword evidence="1" id="KW-1133">Transmembrane helix</keyword>
<gene>
    <name evidence="2" type="ORF">CPELLU_LOCUS12823</name>
</gene>
<protein>
    <submittedName>
        <fullName evidence="2">2561_t:CDS:1</fullName>
    </submittedName>
</protein>
<evidence type="ECO:0000256" key="1">
    <source>
        <dbReference type="SAM" id="Phobius"/>
    </source>
</evidence>
<accession>A0A9N9I502</accession>
<comment type="caution">
    <text evidence="2">The sequence shown here is derived from an EMBL/GenBank/DDBJ whole genome shotgun (WGS) entry which is preliminary data.</text>
</comment>
<dbReference type="Proteomes" id="UP000789759">
    <property type="component" value="Unassembled WGS sequence"/>
</dbReference>
<sequence>MCDYYGPFEGFVLVPSKESQLTPWAIVGTSLVLNMLILYPTNKWNKFSPIAALWSLVSGILFLWRVIVARQGPMSIAYNMPFSLPLGIGSNIIRLTLEDGTKGFKQRWKTLFQVMFGKSPEYTHSTMPEHTYPIARISNSIRKHHRAEELLRFLALFIDLLAMTVGLIRVWGWWFPLDAIGDVMCIANFTKKIDTSYEDTTCGIIITDWSSATYSNCVLFEPAVGWFLIIVYTAVCVVLLVGLIAMRGYFIWAIGIVGSAILVVLSGLQSVYSTQSFCVQFVATLMGLSEIPYQVLSHRSLINLWWYHSGFRQWLVNLFTIHG</sequence>
<organism evidence="2 3">
    <name type="scientific">Cetraspora pellucida</name>
    <dbReference type="NCBI Taxonomy" id="1433469"/>
    <lineage>
        <taxon>Eukaryota</taxon>
        <taxon>Fungi</taxon>
        <taxon>Fungi incertae sedis</taxon>
        <taxon>Mucoromycota</taxon>
        <taxon>Glomeromycotina</taxon>
        <taxon>Glomeromycetes</taxon>
        <taxon>Diversisporales</taxon>
        <taxon>Gigasporaceae</taxon>
        <taxon>Cetraspora</taxon>
    </lineage>
</organism>
<feature type="transmembrane region" description="Helical" evidence="1">
    <location>
        <begin position="223"/>
        <end position="243"/>
    </location>
</feature>
<feature type="transmembrane region" description="Helical" evidence="1">
    <location>
        <begin position="51"/>
        <end position="70"/>
    </location>
</feature>
<name>A0A9N9I502_9GLOM</name>
<proteinExistence type="predicted"/>
<feature type="transmembrane region" description="Helical" evidence="1">
    <location>
        <begin position="21"/>
        <end position="39"/>
    </location>
</feature>
<feature type="transmembrane region" description="Helical" evidence="1">
    <location>
        <begin position="250"/>
        <end position="272"/>
    </location>
</feature>
<dbReference type="EMBL" id="CAJVQA010012813">
    <property type="protein sequence ID" value="CAG8719702.1"/>
    <property type="molecule type" value="Genomic_DNA"/>
</dbReference>
<keyword evidence="3" id="KW-1185">Reference proteome</keyword>
<evidence type="ECO:0000313" key="3">
    <source>
        <dbReference type="Proteomes" id="UP000789759"/>
    </source>
</evidence>
<dbReference type="OrthoDB" id="2434269at2759"/>
<keyword evidence="1" id="KW-0812">Transmembrane</keyword>
<evidence type="ECO:0000313" key="2">
    <source>
        <dbReference type="EMBL" id="CAG8719702.1"/>
    </source>
</evidence>
<reference evidence="2" key="1">
    <citation type="submission" date="2021-06" db="EMBL/GenBank/DDBJ databases">
        <authorList>
            <person name="Kallberg Y."/>
            <person name="Tangrot J."/>
            <person name="Rosling A."/>
        </authorList>
    </citation>
    <scope>NUCLEOTIDE SEQUENCE</scope>
    <source>
        <strain evidence="2">FL966</strain>
    </source>
</reference>
<feature type="transmembrane region" description="Helical" evidence="1">
    <location>
        <begin position="150"/>
        <end position="174"/>
    </location>
</feature>
<dbReference type="AlphaFoldDB" id="A0A9N9I502"/>
<keyword evidence="1" id="KW-0472">Membrane</keyword>